<dbReference type="Proteomes" id="UP000634136">
    <property type="component" value="Unassembled WGS sequence"/>
</dbReference>
<dbReference type="GO" id="GO:0003676">
    <property type="term" value="F:nucleic acid binding"/>
    <property type="evidence" value="ECO:0007669"/>
    <property type="project" value="InterPro"/>
</dbReference>
<dbReference type="GO" id="GO:0004523">
    <property type="term" value="F:RNA-DNA hybrid ribonuclease activity"/>
    <property type="evidence" value="ECO:0007669"/>
    <property type="project" value="InterPro"/>
</dbReference>
<evidence type="ECO:0000259" key="1">
    <source>
        <dbReference type="Pfam" id="PF13456"/>
    </source>
</evidence>
<keyword evidence="3" id="KW-1185">Reference proteome</keyword>
<feature type="domain" description="RNase H type-1" evidence="1">
    <location>
        <begin position="54"/>
        <end position="90"/>
    </location>
</feature>
<evidence type="ECO:0000313" key="3">
    <source>
        <dbReference type="Proteomes" id="UP000634136"/>
    </source>
</evidence>
<sequence>MYKVLCPSSFSRETKKTFEHFSAAEFPFFQSETCQKFFMASAVGNDQKPENCEDSNEFYPLHREIRGLLSRDWDVTVNHVRRDSNVVADDILAKLGQSLPLGARTFEEPPTACMSALRENRIELRLV</sequence>
<gene>
    <name evidence="2" type="ORF">G2W53_019867</name>
</gene>
<accession>A0A834TUD7</accession>
<evidence type="ECO:0000313" key="2">
    <source>
        <dbReference type="EMBL" id="KAF7828703.1"/>
    </source>
</evidence>
<comment type="caution">
    <text evidence="2">The sequence shown here is derived from an EMBL/GenBank/DDBJ whole genome shotgun (WGS) entry which is preliminary data.</text>
</comment>
<proteinExistence type="predicted"/>
<dbReference type="EMBL" id="JAAIUW010000006">
    <property type="protein sequence ID" value="KAF7828703.1"/>
    <property type="molecule type" value="Genomic_DNA"/>
</dbReference>
<protein>
    <submittedName>
        <fullName evidence="2">Putative ribonuclease H protein At1g65750 family</fullName>
    </submittedName>
</protein>
<dbReference type="InterPro" id="IPR002156">
    <property type="entry name" value="RNaseH_domain"/>
</dbReference>
<organism evidence="2 3">
    <name type="scientific">Senna tora</name>
    <dbReference type="NCBI Taxonomy" id="362788"/>
    <lineage>
        <taxon>Eukaryota</taxon>
        <taxon>Viridiplantae</taxon>
        <taxon>Streptophyta</taxon>
        <taxon>Embryophyta</taxon>
        <taxon>Tracheophyta</taxon>
        <taxon>Spermatophyta</taxon>
        <taxon>Magnoliopsida</taxon>
        <taxon>eudicotyledons</taxon>
        <taxon>Gunneridae</taxon>
        <taxon>Pentapetalae</taxon>
        <taxon>rosids</taxon>
        <taxon>fabids</taxon>
        <taxon>Fabales</taxon>
        <taxon>Fabaceae</taxon>
        <taxon>Caesalpinioideae</taxon>
        <taxon>Cassia clade</taxon>
        <taxon>Senna</taxon>
    </lineage>
</organism>
<name>A0A834TUD7_9FABA</name>
<dbReference type="Pfam" id="PF13456">
    <property type="entry name" value="RVT_3"/>
    <property type="match status" value="1"/>
</dbReference>
<reference evidence="2" key="1">
    <citation type="submission" date="2020-09" db="EMBL/GenBank/DDBJ databases">
        <title>Genome-Enabled Discovery of Anthraquinone Biosynthesis in Senna tora.</title>
        <authorList>
            <person name="Kang S.-H."/>
            <person name="Pandey R.P."/>
            <person name="Lee C.-M."/>
            <person name="Sim J.-S."/>
            <person name="Jeong J.-T."/>
            <person name="Choi B.-S."/>
            <person name="Jung M."/>
            <person name="Ginzburg D."/>
            <person name="Zhao K."/>
            <person name="Won S.Y."/>
            <person name="Oh T.-J."/>
            <person name="Yu Y."/>
            <person name="Kim N.-H."/>
            <person name="Lee O.R."/>
            <person name="Lee T.-H."/>
            <person name="Bashyal P."/>
            <person name="Kim T.-S."/>
            <person name="Lee W.-H."/>
            <person name="Kawkins C."/>
            <person name="Kim C.-K."/>
            <person name="Kim J.S."/>
            <person name="Ahn B.O."/>
            <person name="Rhee S.Y."/>
            <person name="Sohng J.K."/>
        </authorList>
    </citation>
    <scope>NUCLEOTIDE SEQUENCE</scope>
    <source>
        <tissue evidence="2">Leaf</tissue>
    </source>
</reference>
<dbReference type="AlphaFoldDB" id="A0A834TUD7"/>